<name>A0AAU7QTU1_9FLAO</name>
<gene>
    <name evidence="1" type="ORF">ABNO82_00990</name>
</gene>
<accession>A0AAU7QTU1</accession>
<organism evidence="1">
    <name type="scientific">Candidatus Shikimatogenerans sp. Tder</name>
    <dbReference type="NCBI Taxonomy" id="3158566"/>
    <lineage>
        <taxon>Bacteria</taxon>
        <taxon>Pseudomonadati</taxon>
        <taxon>Bacteroidota</taxon>
        <taxon>Flavobacteriia</taxon>
        <taxon>Flavobacteriales</taxon>
        <taxon>Candidatus Shikimatogenerans</taxon>
    </lineage>
</organism>
<proteinExistence type="predicted"/>
<dbReference type="EMBL" id="CP157895">
    <property type="protein sequence ID" value="XBT18495.1"/>
    <property type="molecule type" value="Genomic_DNA"/>
</dbReference>
<sequence>MFLFLPYTSIIILKKLNIKQKKFKDLKNNNIIKINLIKYNKIFNKI</sequence>
<evidence type="ECO:0000313" key="1">
    <source>
        <dbReference type="EMBL" id="XBT18495.1"/>
    </source>
</evidence>
<protein>
    <submittedName>
        <fullName evidence="1">Uncharacterized protein</fullName>
    </submittedName>
</protein>
<dbReference type="AlphaFoldDB" id="A0AAU7QTU1"/>
<reference evidence="1" key="1">
    <citation type="submission" date="2024-06" db="EMBL/GenBank/DDBJ databases">
        <title>Diversity, functionality, and evolutionary history of bacterial symbionts in false click beetles (Coleoptera, Throscidae).</title>
        <authorList>
            <person name="Wierz J.C."/>
            <person name="Malm H."/>
            <person name="Kaltenpoth M."/>
            <person name="Engl T."/>
        </authorList>
    </citation>
    <scope>NUCLEOTIDE SEQUENCE</scope>
    <source>
        <strain evidence="1">Tder</strain>
    </source>
</reference>